<feature type="compositionally biased region" description="Basic and acidic residues" evidence="1">
    <location>
        <begin position="106"/>
        <end position="115"/>
    </location>
</feature>
<dbReference type="AlphaFoldDB" id="A0AA39QXA5"/>
<sequence>MHISKAVLLTTTALSLTTALPSTHTTNSDAPNKNLDRARAREIIREQRLAAFAAQKPLHTSALLAGAAAATPTAQKRHNNLRVRDLRTVTGEDGLWVSLEDIVAREAGDRPPLDERTEDEDEEDEDEGDEGQFYKKKVEEQVLFIERREGWDKEGKLKRKGKGNGAGEI</sequence>
<protein>
    <submittedName>
        <fullName evidence="3">Uncharacterized protein</fullName>
    </submittedName>
</protein>
<reference evidence="3" key="1">
    <citation type="submission" date="2023-03" db="EMBL/GenBank/DDBJ databases">
        <title>Complete genome of Cladonia borealis.</title>
        <authorList>
            <person name="Park H."/>
        </authorList>
    </citation>
    <scope>NUCLEOTIDE SEQUENCE</scope>
    <source>
        <strain evidence="3">ANT050790</strain>
    </source>
</reference>
<keyword evidence="2" id="KW-0732">Signal</keyword>
<dbReference type="EMBL" id="JAFEKC020000018">
    <property type="protein sequence ID" value="KAK0509644.1"/>
    <property type="molecule type" value="Genomic_DNA"/>
</dbReference>
<proteinExistence type="predicted"/>
<feature type="chain" id="PRO_5041208569" evidence="2">
    <location>
        <begin position="20"/>
        <end position="169"/>
    </location>
</feature>
<feature type="compositionally biased region" description="Acidic residues" evidence="1">
    <location>
        <begin position="116"/>
        <end position="130"/>
    </location>
</feature>
<evidence type="ECO:0000313" key="4">
    <source>
        <dbReference type="Proteomes" id="UP001166286"/>
    </source>
</evidence>
<dbReference type="Proteomes" id="UP001166286">
    <property type="component" value="Unassembled WGS sequence"/>
</dbReference>
<feature type="signal peptide" evidence="2">
    <location>
        <begin position="1"/>
        <end position="19"/>
    </location>
</feature>
<evidence type="ECO:0000256" key="2">
    <source>
        <dbReference type="SAM" id="SignalP"/>
    </source>
</evidence>
<comment type="caution">
    <text evidence="3">The sequence shown here is derived from an EMBL/GenBank/DDBJ whole genome shotgun (WGS) entry which is preliminary data.</text>
</comment>
<name>A0AA39QXA5_9LECA</name>
<feature type="region of interest" description="Disordered" evidence="1">
    <location>
        <begin position="106"/>
        <end position="136"/>
    </location>
</feature>
<accession>A0AA39QXA5</accession>
<evidence type="ECO:0000256" key="1">
    <source>
        <dbReference type="SAM" id="MobiDB-lite"/>
    </source>
</evidence>
<gene>
    <name evidence="3" type="ORF">JMJ35_008038</name>
</gene>
<organism evidence="3 4">
    <name type="scientific">Cladonia borealis</name>
    <dbReference type="NCBI Taxonomy" id="184061"/>
    <lineage>
        <taxon>Eukaryota</taxon>
        <taxon>Fungi</taxon>
        <taxon>Dikarya</taxon>
        <taxon>Ascomycota</taxon>
        <taxon>Pezizomycotina</taxon>
        <taxon>Lecanoromycetes</taxon>
        <taxon>OSLEUM clade</taxon>
        <taxon>Lecanoromycetidae</taxon>
        <taxon>Lecanorales</taxon>
        <taxon>Lecanorineae</taxon>
        <taxon>Cladoniaceae</taxon>
        <taxon>Cladonia</taxon>
    </lineage>
</organism>
<keyword evidence="4" id="KW-1185">Reference proteome</keyword>
<evidence type="ECO:0000313" key="3">
    <source>
        <dbReference type="EMBL" id="KAK0509644.1"/>
    </source>
</evidence>